<dbReference type="STRING" id="1715989.NITINOP_0807"/>
<feature type="region of interest" description="Disordered" evidence="2">
    <location>
        <begin position="178"/>
        <end position="221"/>
    </location>
</feature>
<dbReference type="Proteomes" id="UP000066284">
    <property type="component" value="Chromosome 1"/>
</dbReference>
<protein>
    <submittedName>
        <fullName evidence="3">Uncharacterized protein</fullName>
    </submittedName>
</protein>
<dbReference type="RefSeq" id="WP_062483383.1">
    <property type="nucleotide sequence ID" value="NZ_LN885086.1"/>
</dbReference>
<feature type="compositionally biased region" description="Polar residues" evidence="2">
    <location>
        <begin position="116"/>
        <end position="127"/>
    </location>
</feature>
<sequence>MSRRFSDEPIHVIRRIPSPEQLDAVRSVKRPVGGKFGEAAASFARSVAERLASVTSPRPSAGKKESDSVFQGPPDEAPNELGTEDRESIEQGPDHMAMAEPRGPAVESANDEPEATQANPTAESSAVQPEEVAELRGYLLQQQQDIVRLASQMQELKSLVLSQQRLIERLAREVVRGSVSSTQAGRSSAVARPNRLGRQKPARVEKATMTQNDPMRLPLNV</sequence>
<reference evidence="4" key="1">
    <citation type="submission" date="2015-09" db="EMBL/GenBank/DDBJ databases">
        <authorList>
            <person name="Daims H."/>
        </authorList>
    </citation>
    <scope>NUCLEOTIDE SEQUENCE [LARGE SCALE GENOMIC DNA]</scope>
</reference>
<evidence type="ECO:0000313" key="4">
    <source>
        <dbReference type="Proteomes" id="UP000066284"/>
    </source>
</evidence>
<evidence type="ECO:0000256" key="1">
    <source>
        <dbReference type="SAM" id="Coils"/>
    </source>
</evidence>
<name>A0A0S4KTP7_9BACT</name>
<feature type="region of interest" description="Disordered" evidence="2">
    <location>
        <begin position="50"/>
        <end position="130"/>
    </location>
</feature>
<proteinExistence type="predicted"/>
<organism evidence="3 4">
    <name type="scientific">Candidatus Nitrospira inopinata</name>
    <dbReference type="NCBI Taxonomy" id="1715989"/>
    <lineage>
        <taxon>Bacteria</taxon>
        <taxon>Pseudomonadati</taxon>
        <taxon>Nitrospirota</taxon>
        <taxon>Nitrospiria</taxon>
        <taxon>Nitrospirales</taxon>
        <taxon>Nitrospiraceae</taxon>
        <taxon>Nitrospira</taxon>
    </lineage>
</organism>
<dbReference type="AlphaFoldDB" id="A0A0S4KTP7"/>
<feature type="coiled-coil region" evidence="1">
    <location>
        <begin position="139"/>
        <end position="173"/>
    </location>
</feature>
<dbReference type="OrthoDB" id="9793229at2"/>
<accession>A0A0S4KTP7</accession>
<gene>
    <name evidence="3" type="ORF">NITINOP_0807</name>
</gene>
<dbReference type="EMBL" id="LN885086">
    <property type="protein sequence ID" value="CUQ65782.1"/>
    <property type="molecule type" value="Genomic_DNA"/>
</dbReference>
<evidence type="ECO:0000313" key="3">
    <source>
        <dbReference type="EMBL" id="CUQ65782.1"/>
    </source>
</evidence>
<keyword evidence="1" id="KW-0175">Coiled coil</keyword>
<feature type="compositionally biased region" description="Basic and acidic residues" evidence="2">
    <location>
        <begin position="83"/>
        <end position="93"/>
    </location>
</feature>
<keyword evidence="4" id="KW-1185">Reference proteome</keyword>
<dbReference type="KEGG" id="nio:NITINOP_0807"/>
<evidence type="ECO:0000256" key="2">
    <source>
        <dbReference type="SAM" id="MobiDB-lite"/>
    </source>
</evidence>